<dbReference type="PANTHER" id="PTHR48010">
    <property type="entry name" value="OS05G0588300 PROTEIN"/>
    <property type="match status" value="1"/>
</dbReference>
<dbReference type="InterPro" id="IPR050994">
    <property type="entry name" value="At_inactive_RLKs"/>
</dbReference>
<dbReference type="STRING" id="1088818.A0A2I0B112"/>
<dbReference type="PRINTS" id="PR00019">
    <property type="entry name" value="LEURICHRPT"/>
</dbReference>
<organism evidence="11 12">
    <name type="scientific">Apostasia shenzhenica</name>
    <dbReference type="NCBI Taxonomy" id="1088818"/>
    <lineage>
        <taxon>Eukaryota</taxon>
        <taxon>Viridiplantae</taxon>
        <taxon>Streptophyta</taxon>
        <taxon>Embryophyta</taxon>
        <taxon>Tracheophyta</taxon>
        <taxon>Spermatophyta</taxon>
        <taxon>Magnoliopsida</taxon>
        <taxon>Liliopsida</taxon>
        <taxon>Asparagales</taxon>
        <taxon>Orchidaceae</taxon>
        <taxon>Apostasioideae</taxon>
        <taxon>Apostasia</taxon>
    </lineage>
</organism>
<name>A0A2I0B112_9ASPA</name>
<evidence type="ECO:0000256" key="10">
    <source>
        <dbReference type="SAM" id="SignalP"/>
    </source>
</evidence>
<gene>
    <name evidence="11" type="primary">TMM</name>
    <name evidence="11" type="ORF">AXF42_Ash014408</name>
</gene>
<protein>
    <submittedName>
        <fullName evidence="11">Protein too many mouths</fullName>
        <ecNumber evidence="11">2.7.11.1</ecNumber>
    </submittedName>
</protein>
<evidence type="ECO:0000256" key="6">
    <source>
        <dbReference type="ARBA" id="ARBA00022737"/>
    </source>
</evidence>
<keyword evidence="12" id="KW-1185">Reference proteome</keyword>
<accession>A0A2I0B112</accession>
<dbReference type="InterPro" id="IPR032675">
    <property type="entry name" value="LRR_dom_sf"/>
</dbReference>
<evidence type="ECO:0000256" key="5">
    <source>
        <dbReference type="ARBA" id="ARBA00022729"/>
    </source>
</evidence>
<dbReference type="SUPFAM" id="SSF52058">
    <property type="entry name" value="L domain-like"/>
    <property type="match status" value="1"/>
</dbReference>
<evidence type="ECO:0000256" key="4">
    <source>
        <dbReference type="ARBA" id="ARBA00022692"/>
    </source>
</evidence>
<evidence type="ECO:0000256" key="8">
    <source>
        <dbReference type="ARBA" id="ARBA00023136"/>
    </source>
</evidence>
<dbReference type="EMBL" id="KZ451930">
    <property type="protein sequence ID" value="PKA61491.1"/>
    <property type="molecule type" value="Genomic_DNA"/>
</dbReference>
<dbReference type="InterPro" id="IPR001611">
    <property type="entry name" value="Leu-rich_rpt"/>
</dbReference>
<reference evidence="11 12" key="1">
    <citation type="journal article" date="2017" name="Nature">
        <title>The Apostasia genome and the evolution of orchids.</title>
        <authorList>
            <person name="Zhang G.Q."/>
            <person name="Liu K.W."/>
            <person name="Li Z."/>
            <person name="Lohaus R."/>
            <person name="Hsiao Y.Y."/>
            <person name="Niu S.C."/>
            <person name="Wang J.Y."/>
            <person name="Lin Y.C."/>
            <person name="Xu Q."/>
            <person name="Chen L.J."/>
            <person name="Yoshida K."/>
            <person name="Fujiwara S."/>
            <person name="Wang Z.W."/>
            <person name="Zhang Y.Q."/>
            <person name="Mitsuda N."/>
            <person name="Wang M."/>
            <person name="Liu G.H."/>
            <person name="Pecoraro L."/>
            <person name="Huang H.X."/>
            <person name="Xiao X.J."/>
            <person name="Lin M."/>
            <person name="Wu X.Y."/>
            <person name="Wu W.L."/>
            <person name="Chen Y.Y."/>
            <person name="Chang S.B."/>
            <person name="Sakamoto S."/>
            <person name="Ohme-Takagi M."/>
            <person name="Yagi M."/>
            <person name="Zeng S.J."/>
            <person name="Shen C.Y."/>
            <person name="Yeh C.M."/>
            <person name="Luo Y.B."/>
            <person name="Tsai W.C."/>
            <person name="Van de Peer Y."/>
            <person name="Liu Z.J."/>
        </authorList>
    </citation>
    <scope>NUCLEOTIDE SEQUENCE [LARGE SCALE GENOMIC DNA]</scope>
    <source>
        <strain evidence="12">cv. Shenzhen</strain>
        <tissue evidence="11">Stem</tissue>
    </source>
</reference>
<keyword evidence="7" id="KW-1133">Transmembrane helix</keyword>
<feature type="chain" id="PRO_5014182048" evidence="10">
    <location>
        <begin position="25"/>
        <end position="489"/>
    </location>
</feature>
<evidence type="ECO:0000313" key="12">
    <source>
        <dbReference type="Proteomes" id="UP000236161"/>
    </source>
</evidence>
<dbReference type="OrthoDB" id="676979at2759"/>
<evidence type="ECO:0000256" key="2">
    <source>
        <dbReference type="ARBA" id="ARBA00022475"/>
    </source>
</evidence>
<dbReference type="AlphaFoldDB" id="A0A2I0B112"/>
<keyword evidence="6" id="KW-0677">Repeat</keyword>
<dbReference type="InterPro" id="IPR003591">
    <property type="entry name" value="Leu-rich_rpt_typical-subtyp"/>
</dbReference>
<dbReference type="Gene3D" id="3.80.10.10">
    <property type="entry name" value="Ribonuclease Inhibitor"/>
    <property type="match status" value="3"/>
</dbReference>
<keyword evidence="11" id="KW-0808">Transferase</keyword>
<keyword evidence="9" id="KW-0325">Glycoprotein</keyword>
<dbReference type="Proteomes" id="UP000236161">
    <property type="component" value="Unassembled WGS sequence"/>
</dbReference>
<evidence type="ECO:0000313" key="11">
    <source>
        <dbReference type="EMBL" id="PKA61491.1"/>
    </source>
</evidence>
<dbReference type="EC" id="2.7.11.1" evidence="11"/>
<keyword evidence="4" id="KW-0812">Transmembrane</keyword>
<keyword evidence="3" id="KW-0433">Leucine-rich repeat</keyword>
<keyword evidence="8" id="KW-0472">Membrane</keyword>
<keyword evidence="5 10" id="KW-0732">Signal</keyword>
<proteinExistence type="predicted"/>
<dbReference type="PANTHER" id="PTHR48010:SF5">
    <property type="entry name" value="PROTEIN TOO MANY MOUTHS"/>
    <property type="match status" value="1"/>
</dbReference>
<dbReference type="GO" id="GO:0004674">
    <property type="term" value="F:protein serine/threonine kinase activity"/>
    <property type="evidence" value="ECO:0007669"/>
    <property type="project" value="UniProtKB-EC"/>
</dbReference>
<dbReference type="GO" id="GO:0005886">
    <property type="term" value="C:plasma membrane"/>
    <property type="evidence" value="ECO:0007669"/>
    <property type="project" value="UniProtKB-SubCell"/>
</dbReference>
<evidence type="ECO:0000256" key="1">
    <source>
        <dbReference type="ARBA" id="ARBA00004251"/>
    </source>
</evidence>
<dbReference type="FunFam" id="3.80.10.10:FF:000356">
    <property type="entry name" value="LRR receptor-like serine/threonine-protein kinase"/>
    <property type="match status" value="1"/>
</dbReference>
<dbReference type="SMART" id="SM00369">
    <property type="entry name" value="LRR_TYP"/>
    <property type="match status" value="5"/>
</dbReference>
<feature type="signal peptide" evidence="10">
    <location>
        <begin position="1"/>
        <end position="24"/>
    </location>
</feature>
<sequence>MANSLQLHLALLLHLLHLLHRTHSEFTMIMPDSSALVDAPQTGFSALAHTNPDEQLAVYEIMAATGNSWASTIPDVCRGRWHGIECMPDSLSVYHVVSLSFGALSDDTAFPTCDAAGATLSPAVLRLPHLRSIFFYRCLSGNPQPIPSFLGRLAPSLRSLVLRENGHVGPMPQELGNLTALRVLDLHENRLSSSIPSTISYLNHLQLLDLSGNQLAGAIPELRSTSLSVLDLNRNRLHGQIPPSLSKCESLIKIDLSRNQLTGPIPDSLASLKELILLDLSHNSLSGSLPCSRGTGYPSLRALILNGNAMNAALIPGECFAGMPDLNTVIFSGMGLEGPVPESMGEMPSLRVLHLDGNKLNGSIPESFRGLEKLSELRLDGNRLTGRIPFGRETIWRMGGKLRVSNNLGLCFDMGLGGEALETMEAITYCNPETVADGEWESGRTITKHLSAVSAGVRISSTSSSAATLAAAVLQKLLLMVGILQVLMG</sequence>
<evidence type="ECO:0000256" key="9">
    <source>
        <dbReference type="ARBA" id="ARBA00023180"/>
    </source>
</evidence>
<dbReference type="FunFam" id="3.80.10.10:FF:000269">
    <property type="entry name" value="Piriformospora indica-insensitive protein 2"/>
    <property type="match status" value="1"/>
</dbReference>
<dbReference type="GO" id="GO:0051707">
    <property type="term" value="P:response to other organism"/>
    <property type="evidence" value="ECO:0007669"/>
    <property type="project" value="UniProtKB-ARBA"/>
</dbReference>
<comment type="subcellular location">
    <subcellularLocation>
        <location evidence="1">Cell membrane</location>
        <topology evidence="1">Single-pass type I membrane protein</topology>
    </subcellularLocation>
</comment>
<keyword evidence="2" id="KW-1003">Cell membrane</keyword>
<evidence type="ECO:0000256" key="7">
    <source>
        <dbReference type="ARBA" id="ARBA00022989"/>
    </source>
</evidence>
<evidence type="ECO:0000256" key="3">
    <source>
        <dbReference type="ARBA" id="ARBA00022614"/>
    </source>
</evidence>
<dbReference type="Pfam" id="PF13855">
    <property type="entry name" value="LRR_8"/>
    <property type="match status" value="3"/>
</dbReference>